<keyword evidence="5 6" id="KW-0732">Signal</keyword>
<evidence type="ECO:0000256" key="6">
    <source>
        <dbReference type="RuleBase" id="RU367044"/>
    </source>
</evidence>
<comment type="similarity">
    <text evidence="2 6">Belongs to the plant self-incompatibility (S1) protein family.</text>
</comment>
<evidence type="ECO:0000256" key="2">
    <source>
        <dbReference type="ARBA" id="ARBA00005581"/>
    </source>
</evidence>
<organism evidence="7 8">
    <name type="scientific">Rubroshorea leprosula</name>
    <dbReference type="NCBI Taxonomy" id="152421"/>
    <lineage>
        <taxon>Eukaryota</taxon>
        <taxon>Viridiplantae</taxon>
        <taxon>Streptophyta</taxon>
        <taxon>Embryophyta</taxon>
        <taxon>Tracheophyta</taxon>
        <taxon>Spermatophyta</taxon>
        <taxon>Magnoliopsida</taxon>
        <taxon>eudicotyledons</taxon>
        <taxon>Gunneridae</taxon>
        <taxon>Pentapetalae</taxon>
        <taxon>rosids</taxon>
        <taxon>malvids</taxon>
        <taxon>Malvales</taxon>
        <taxon>Dipterocarpaceae</taxon>
        <taxon>Rubroshorea</taxon>
    </lineage>
</organism>
<evidence type="ECO:0000256" key="5">
    <source>
        <dbReference type="ARBA" id="ARBA00022729"/>
    </source>
</evidence>
<keyword evidence="3 6" id="KW-0713">Self-incompatibility</keyword>
<evidence type="ECO:0000313" key="8">
    <source>
        <dbReference type="Proteomes" id="UP001054252"/>
    </source>
</evidence>
<proteinExistence type="inferred from homology"/>
<evidence type="ECO:0000256" key="1">
    <source>
        <dbReference type="ARBA" id="ARBA00004613"/>
    </source>
</evidence>
<feature type="chain" id="PRO_5043088135" description="S-protein homolog" evidence="6">
    <location>
        <begin position="24"/>
        <end position="145"/>
    </location>
</feature>
<accession>A0AAV5K4B4</accession>
<dbReference type="PANTHER" id="PTHR31232">
    <property type="match status" value="1"/>
</dbReference>
<dbReference type="InterPro" id="IPR010264">
    <property type="entry name" value="Self-incomp_S1"/>
</dbReference>
<gene>
    <name evidence="7" type="ORF">SLEP1_g29702</name>
</gene>
<evidence type="ECO:0000256" key="3">
    <source>
        <dbReference type="ARBA" id="ARBA00022471"/>
    </source>
</evidence>
<dbReference type="PANTHER" id="PTHR31232:SF133">
    <property type="entry name" value="S-PROTEIN HOMOLOG"/>
    <property type="match status" value="1"/>
</dbReference>
<comment type="subcellular location">
    <subcellularLocation>
        <location evidence="1 6">Secreted</location>
    </subcellularLocation>
</comment>
<protein>
    <recommendedName>
        <fullName evidence="6">S-protein homolog</fullName>
    </recommendedName>
</protein>
<evidence type="ECO:0000256" key="4">
    <source>
        <dbReference type="ARBA" id="ARBA00022525"/>
    </source>
</evidence>
<keyword evidence="4 6" id="KW-0964">Secreted</keyword>
<dbReference type="GO" id="GO:0060320">
    <property type="term" value="P:rejection of self pollen"/>
    <property type="evidence" value="ECO:0007669"/>
    <property type="project" value="UniProtKB-KW"/>
</dbReference>
<sequence length="145" mass="17135">MSSSPKHFVLLILLGLFLTTSDARGLFHPELLHVRMFNYIGPDIELSLHCQSKDDDLGLQKIPYKVSWGFRFHSNPWGTTQFYCNFAWQDQSHWFDIFINKRDYDYDEVEAHPWYLWTIQPAGACKLNYNTNIFDICYPWNPPPA</sequence>
<dbReference type="GO" id="GO:0005576">
    <property type="term" value="C:extracellular region"/>
    <property type="evidence" value="ECO:0007669"/>
    <property type="project" value="UniProtKB-SubCell"/>
</dbReference>
<dbReference type="AlphaFoldDB" id="A0AAV5K4B4"/>
<name>A0AAV5K4B4_9ROSI</name>
<dbReference type="Pfam" id="PF05938">
    <property type="entry name" value="Self-incomp_S1"/>
    <property type="match status" value="1"/>
</dbReference>
<keyword evidence="8" id="KW-1185">Reference proteome</keyword>
<comment type="caution">
    <text evidence="7">The sequence shown here is derived from an EMBL/GenBank/DDBJ whole genome shotgun (WGS) entry which is preliminary data.</text>
</comment>
<dbReference type="EMBL" id="BPVZ01000053">
    <property type="protein sequence ID" value="GKV19441.1"/>
    <property type="molecule type" value="Genomic_DNA"/>
</dbReference>
<feature type="signal peptide" evidence="6">
    <location>
        <begin position="1"/>
        <end position="23"/>
    </location>
</feature>
<reference evidence="7 8" key="1">
    <citation type="journal article" date="2021" name="Commun. Biol.">
        <title>The genome of Shorea leprosula (Dipterocarpaceae) highlights the ecological relevance of drought in aseasonal tropical rainforests.</title>
        <authorList>
            <person name="Ng K.K.S."/>
            <person name="Kobayashi M.J."/>
            <person name="Fawcett J.A."/>
            <person name="Hatakeyama M."/>
            <person name="Paape T."/>
            <person name="Ng C.H."/>
            <person name="Ang C.C."/>
            <person name="Tnah L.H."/>
            <person name="Lee C.T."/>
            <person name="Nishiyama T."/>
            <person name="Sese J."/>
            <person name="O'Brien M.J."/>
            <person name="Copetti D."/>
            <person name="Mohd Noor M.I."/>
            <person name="Ong R.C."/>
            <person name="Putra M."/>
            <person name="Sireger I.Z."/>
            <person name="Indrioko S."/>
            <person name="Kosugi Y."/>
            <person name="Izuno A."/>
            <person name="Isagi Y."/>
            <person name="Lee S.L."/>
            <person name="Shimizu K.K."/>
        </authorList>
    </citation>
    <scope>NUCLEOTIDE SEQUENCE [LARGE SCALE GENOMIC DNA]</scope>
    <source>
        <strain evidence="7">214</strain>
    </source>
</reference>
<dbReference type="Proteomes" id="UP001054252">
    <property type="component" value="Unassembled WGS sequence"/>
</dbReference>
<evidence type="ECO:0000313" key="7">
    <source>
        <dbReference type="EMBL" id="GKV19441.1"/>
    </source>
</evidence>